<dbReference type="Gene3D" id="1.20.120.570">
    <property type="entry name" value="YkyA-like"/>
    <property type="match status" value="1"/>
</dbReference>
<feature type="chain" id="PRO_5044497893" evidence="3">
    <location>
        <begin position="26"/>
        <end position="444"/>
    </location>
</feature>
<feature type="signal peptide" evidence="3">
    <location>
        <begin position="1"/>
        <end position="25"/>
    </location>
</feature>
<dbReference type="RefSeq" id="WP_347300515.1">
    <property type="nucleotide sequence ID" value="NZ_CP142433.1"/>
</dbReference>
<evidence type="ECO:0000256" key="1">
    <source>
        <dbReference type="SAM" id="Coils"/>
    </source>
</evidence>
<sequence length="444" mass="50270">MRKKSVVTLASVAMLLAACSGPSLDEQIQSTEETINQTASTFNQLFEKEQTMMEIYETELETDATLENFNNESGALHDNLTQRQELIASIQEHNQAFEKATQYFTNYSGEDLSSETTNAFAEHLSHLNAQLDAYSDLYLQAINQQRQYFNSFAEEDMDYEHLSYGVEVINETHERLYTQAQEINEQLEVTVAQLDAFQHQETIDPETDNTAPSEGEAAEHAGASNEVPAAEPKYVLNEDLWTIEPLEDGTESQVSLLTIDDAPYGNALDMAETMQEKGVSAIFFVNGMYLDEDGRQVIQTLHDMGFEIGNHTQNHPNLSELTIDQQRNEIVETNDIIEETIGIRPRFFRAPFGVMNADTYTVLDEEGMTAMNWTYGYDWEEQYQNPENLTNIMVNAPELNHGANLLMHDRTWTRDALGDIIDGLAEKGYSFVNPSELTARKETE</sequence>
<dbReference type="AlphaFoldDB" id="A0AB74TSQ5"/>
<dbReference type="Gene3D" id="3.20.20.370">
    <property type="entry name" value="Glycoside hydrolase/deacetylase"/>
    <property type="match status" value="1"/>
</dbReference>
<name>A0AB74TSQ5_9LACT</name>
<dbReference type="EMBL" id="CP142433">
    <property type="protein sequence ID" value="XBC46177.1"/>
    <property type="molecule type" value="Genomic_DNA"/>
</dbReference>
<organism evidence="5">
    <name type="scientific">Dolosigranulum savutiense</name>
    <dbReference type="NCBI Taxonomy" id="3110288"/>
    <lineage>
        <taxon>Bacteria</taxon>
        <taxon>Bacillati</taxon>
        <taxon>Bacillota</taxon>
        <taxon>Bacilli</taxon>
        <taxon>Lactobacillales</taxon>
        <taxon>Carnobacteriaceae</taxon>
        <taxon>Dolosigranulum</taxon>
    </lineage>
</organism>
<dbReference type="SUPFAM" id="SSF140423">
    <property type="entry name" value="MW0975(SA0943)-like"/>
    <property type="match status" value="1"/>
</dbReference>
<dbReference type="InterPro" id="IPR002509">
    <property type="entry name" value="NODB_dom"/>
</dbReference>
<dbReference type="InterPro" id="IPR019454">
    <property type="entry name" value="Lipoprot_YkyA-like"/>
</dbReference>
<dbReference type="Pfam" id="PF10368">
    <property type="entry name" value="YkyA"/>
    <property type="match status" value="1"/>
</dbReference>
<dbReference type="SUPFAM" id="SSF88713">
    <property type="entry name" value="Glycoside hydrolase/deacetylase"/>
    <property type="match status" value="1"/>
</dbReference>
<reference evidence="5" key="1">
    <citation type="submission" date="2023-12" db="EMBL/GenBank/DDBJ databases">
        <title>Dolosigranulum savutii sp. nov. isolated from human upper respiratory samples collected in Botswana.</title>
        <authorList>
            <person name="Kelly M.S."/>
        </authorList>
    </citation>
    <scope>NUCLEOTIDE SEQUENCE</scope>
    <source>
        <strain evidence="5">MSK433</strain>
    </source>
</reference>
<dbReference type="CDD" id="cd10917">
    <property type="entry name" value="CE4_NodB_like_6s_7s"/>
    <property type="match status" value="1"/>
</dbReference>
<dbReference type="PROSITE" id="PS51257">
    <property type="entry name" value="PROKAR_LIPOPROTEIN"/>
    <property type="match status" value="1"/>
</dbReference>
<evidence type="ECO:0000313" key="5">
    <source>
        <dbReference type="EMBL" id="XBC46177.1"/>
    </source>
</evidence>
<dbReference type="PANTHER" id="PTHR10587">
    <property type="entry name" value="GLYCOSYL TRANSFERASE-RELATED"/>
    <property type="match status" value="1"/>
</dbReference>
<evidence type="ECO:0000256" key="2">
    <source>
        <dbReference type="SAM" id="MobiDB-lite"/>
    </source>
</evidence>
<dbReference type="InterPro" id="IPR011330">
    <property type="entry name" value="Glyco_hydro/deAcase_b/a-brl"/>
</dbReference>
<evidence type="ECO:0000256" key="3">
    <source>
        <dbReference type="SAM" id="SignalP"/>
    </source>
</evidence>
<dbReference type="PROSITE" id="PS51677">
    <property type="entry name" value="NODB"/>
    <property type="match status" value="1"/>
</dbReference>
<dbReference type="GO" id="GO:0005975">
    <property type="term" value="P:carbohydrate metabolic process"/>
    <property type="evidence" value="ECO:0007669"/>
    <property type="project" value="InterPro"/>
</dbReference>
<dbReference type="InterPro" id="IPR050248">
    <property type="entry name" value="Polysacc_deacetylase_ArnD"/>
</dbReference>
<accession>A0AB74TSQ5</accession>
<feature type="coiled-coil region" evidence="1">
    <location>
        <begin position="170"/>
        <end position="200"/>
    </location>
</feature>
<dbReference type="GO" id="GO:0016810">
    <property type="term" value="F:hydrolase activity, acting on carbon-nitrogen (but not peptide) bonds"/>
    <property type="evidence" value="ECO:0007669"/>
    <property type="project" value="InterPro"/>
</dbReference>
<dbReference type="InterPro" id="IPR036785">
    <property type="entry name" value="YkyA-like_sf"/>
</dbReference>
<evidence type="ECO:0000259" key="4">
    <source>
        <dbReference type="PROSITE" id="PS51677"/>
    </source>
</evidence>
<feature type="region of interest" description="Disordered" evidence="2">
    <location>
        <begin position="203"/>
        <end position="229"/>
    </location>
</feature>
<proteinExistence type="predicted"/>
<dbReference type="Pfam" id="PF01522">
    <property type="entry name" value="Polysacc_deac_1"/>
    <property type="match status" value="1"/>
</dbReference>
<feature type="domain" description="NodB homology" evidence="4">
    <location>
        <begin position="253"/>
        <end position="432"/>
    </location>
</feature>
<keyword evidence="3" id="KW-0732">Signal</keyword>
<protein>
    <submittedName>
        <fullName evidence="5">Polysaccharide deacetylase family protein</fullName>
    </submittedName>
</protein>
<keyword evidence="1" id="KW-0175">Coiled coil</keyword>
<gene>
    <name evidence="5" type="ORF">VUQ08_00755</name>
</gene>